<organism evidence="2 3">
    <name type="scientific">Paenibacillus lemnae</name>
    <dbReference type="NCBI Taxonomy" id="1330551"/>
    <lineage>
        <taxon>Bacteria</taxon>
        <taxon>Bacillati</taxon>
        <taxon>Bacillota</taxon>
        <taxon>Bacilli</taxon>
        <taxon>Bacillales</taxon>
        <taxon>Paenibacillaceae</taxon>
        <taxon>Paenibacillus</taxon>
    </lineage>
</organism>
<name>A0A848M5W5_PAELE</name>
<protein>
    <submittedName>
        <fullName evidence="2">DUF2243 domain-containing protein</fullName>
    </submittedName>
</protein>
<dbReference type="RefSeq" id="WP_169503952.1">
    <property type="nucleotide sequence ID" value="NZ_JABBPN010000003.1"/>
</dbReference>
<keyword evidence="1" id="KW-1133">Transmembrane helix</keyword>
<accession>A0A848M5W5</accession>
<evidence type="ECO:0000313" key="3">
    <source>
        <dbReference type="Proteomes" id="UP000565468"/>
    </source>
</evidence>
<gene>
    <name evidence="2" type="ORF">HII30_05290</name>
</gene>
<dbReference type="InterPro" id="IPR018719">
    <property type="entry name" value="DUF2243_membrane"/>
</dbReference>
<dbReference type="Proteomes" id="UP000565468">
    <property type="component" value="Unassembled WGS sequence"/>
</dbReference>
<dbReference type="EMBL" id="JABBPN010000003">
    <property type="protein sequence ID" value="NMO95203.1"/>
    <property type="molecule type" value="Genomic_DNA"/>
</dbReference>
<keyword evidence="3" id="KW-1185">Reference proteome</keyword>
<feature type="transmembrane region" description="Helical" evidence="1">
    <location>
        <begin position="61"/>
        <end position="78"/>
    </location>
</feature>
<feature type="transmembrane region" description="Helical" evidence="1">
    <location>
        <begin position="21"/>
        <end position="41"/>
    </location>
</feature>
<evidence type="ECO:0000256" key="1">
    <source>
        <dbReference type="SAM" id="Phobius"/>
    </source>
</evidence>
<comment type="caution">
    <text evidence="2">The sequence shown here is derived from an EMBL/GenBank/DDBJ whole genome shotgun (WGS) entry which is preliminary data.</text>
</comment>
<feature type="transmembrane region" description="Helical" evidence="1">
    <location>
        <begin position="90"/>
        <end position="110"/>
    </location>
</feature>
<proteinExistence type="predicted"/>
<sequence length="160" mass="18540">MADSKMHDDKPDVLKRNMLSGILFGVGLVAFLDEMVFHQLLHWHHFYDQSTTEAGLVSDGFFHAFSWLATIGGLFLFADLRRRNIFQRQAWWGAVLLGSGLFQLYDGTIQHKWMRIHQIRYVENVGVYDWIWNLTAAGLIIVGAVLVLRSRRLHQSRGER</sequence>
<keyword evidence="1" id="KW-0812">Transmembrane</keyword>
<reference evidence="2 3" key="1">
    <citation type="submission" date="2020-04" db="EMBL/GenBank/DDBJ databases">
        <title>Paenibacillus algicola sp. nov., a novel marine bacterium producing alginate lyase.</title>
        <authorList>
            <person name="Huang H."/>
        </authorList>
    </citation>
    <scope>NUCLEOTIDE SEQUENCE [LARGE SCALE GENOMIC DNA]</scope>
    <source>
        <strain evidence="2 3">L7-75</strain>
    </source>
</reference>
<evidence type="ECO:0000313" key="2">
    <source>
        <dbReference type="EMBL" id="NMO95203.1"/>
    </source>
</evidence>
<dbReference type="Pfam" id="PF10002">
    <property type="entry name" value="DUF2243"/>
    <property type="match status" value="1"/>
</dbReference>
<dbReference type="AlphaFoldDB" id="A0A848M5W5"/>
<feature type="transmembrane region" description="Helical" evidence="1">
    <location>
        <begin position="130"/>
        <end position="148"/>
    </location>
</feature>
<keyword evidence="1" id="KW-0472">Membrane</keyword>